<protein>
    <submittedName>
        <fullName evidence="1">Uncharacterized protein</fullName>
    </submittedName>
</protein>
<evidence type="ECO:0000313" key="1">
    <source>
        <dbReference type="EMBL" id="GFO19034.1"/>
    </source>
</evidence>
<reference evidence="1 2" key="1">
    <citation type="journal article" date="2021" name="Elife">
        <title>Chloroplast acquisition without the gene transfer in kleptoplastic sea slugs, Plakobranchus ocellatus.</title>
        <authorList>
            <person name="Maeda T."/>
            <person name="Takahashi S."/>
            <person name="Yoshida T."/>
            <person name="Shimamura S."/>
            <person name="Takaki Y."/>
            <person name="Nagai Y."/>
            <person name="Toyoda A."/>
            <person name="Suzuki Y."/>
            <person name="Arimoto A."/>
            <person name="Ishii H."/>
            <person name="Satoh N."/>
            <person name="Nishiyama T."/>
            <person name="Hasebe M."/>
            <person name="Maruyama T."/>
            <person name="Minagawa J."/>
            <person name="Obokata J."/>
            <person name="Shigenobu S."/>
        </authorList>
    </citation>
    <scope>NUCLEOTIDE SEQUENCE [LARGE SCALE GENOMIC DNA]</scope>
</reference>
<keyword evidence="2" id="KW-1185">Reference proteome</keyword>
<comment type="caution">
    <text evidence="1">The sequence shown here is derived from an EMBL/GenBank/DDBJ whole genome shotgun (WGS) entry which is preliminary data.</text>
</comment>
<dbReference type="EMBL" id="BLXT01004995">
    <property type="protein sequence ID" value="GFO19034.1"/>
    <property type="molecule type" value="Genomic_DNA"/>
</dbReference>
<accession>A0AAV4BL43</accession>
<sequence>MKSRDIHFLNGAIDLSFLFRLHWIEILDKQATEVQSLLSSMSAIFDKFAHFEDLTIKRSPSSTPRPSVNDEPVNVILTEVRNVLDKQARLINDLRK</sequence>
<dbReference type="Proteomes" id="UP000735302">
    <property type="component" value="Unassembled WGS sequence"/>
</dbReference>
<gene>
    <name evidence="1" type="ORF">PoB_004553900</name>
</gene>
<name>A0AAV4BL43_9GAST</name>
<dbReference type="AlphaFoldDB" id="A0AAV4BL43"/>
<proteinExistence type="predicted"/>
<organism evidence="1 2">
    <name type="scientific">Plakobranchus ocellatus</name>
    <dbReference type="NCBI Taxonomy" id="259542"/>
    <lineage>
        <taxon>Eukaryota</taxon>
        <taxon>Metazoa</taxon>
        <taxon>Spiralia</taxon>
        <taxon>Lophotrochozoa</taxon>
        <taxon>Mollusca</taxon>
        <taxon>Gastropoda</taxon>
        <taxon>Heterobranchia</taxon>
        <taxon>Euthyneura</taxon>
        <taxon>Panpulmonata</taxon>
        <taxon>Sacoglossa</taxon>
        <taxon>Placobranchoidea</taxon>
        <taxon>Plakobranchidae</taxon>
        <taxon>Plakobranchus</taxon>
    </lineage>
</organism>
<evidence type="ECO:0000313" key="2">
    <source>
        <dbReference type="Proteomes" id="UP000735302"/>
    </source>
</evidence>